<dbReference type="InterPro" id="IPR016167">
    <property type="entry name" value="FAD-bd_PCMH_sub1"/>
</dbReference>
<dbReference type="InterPro" id="IPR006094">
    <property type="entry name" value="Oxid_FAD_bind_N"/>
</dbReference>
<comment type="caution">
    <text evidence="7">The sequence shown here is derived from an EMBL/GenBank/DDBJ whole genome shotgun (WGS) entry which is preliminary data.</text>
</comment>
<dbReference type="InterPro" id="IPR016169">
    <property type="entry name" value="FAD-bd_PCMH_sub2"/>
</dbReference>
<dbReference type="PROSITE" id="PS00862">
    <property type="entry name" value="OX2_COVAL_FAD"/>
    <property type="match status" value="1"/>
</dbReference>
<evidence type="ECO:0000313" key="8">
    <source>
        <dbReference type="Proteomes" id="UP000564378"/>
    </source>
</evidence>
<dbReference type="GO" id="GO:0016491">
    <property type="term" value="F:oxidoreductase activity"/>
    <property type="evidence" value="ECO:0007669"/>
    <property type="project" value="UniProtKB-KW"/>
</dbReference>
<dbReference type="SUPFAM" id="SSF56176">
    <property type="entry name" value="FAD-binding/transporter-associated domain-like"/>
    <property type="match status" value="1"/>
</dbReference>
<dbReference type="Proteomes" id="UP000564378">
    <property type="component" value="Unassembled WGS sequence"/>
</dbReference>
<evidence type="ECO:0000256" key="3">
    <source>
        <dbReference type="ARBA" id="ARBA00022630"/>
    </source>
</evidence>
<evidence type="ECO:0000259" key="6">
    <source>
        <dbReference type="PROSITE" id="PS51387"/>
    </source>
</evidence>
<feature type="domain" description="FAD-binding PCMH-type" evidence="6">
    <location>
        <begin position="37"/>
        <end position="207"/>
    </location>
</feature>
<gene>
    <name evidence="7" type="ORF">H6P80_14160</name>
</gene>
<proteinExistence type="inferred from homology"/>
<keyword evidence="8" id="KW-1185">Reference proteome</keyword>
<sequence length="464" mass="50114">MNSIPANISEHLQMSEEIIMPGSNEYEAARALYNAMLDKRPGCIVRCTNVDEVVATINYARDKDLLLAIRGGGHNGAGLGSCDGGLVLDTGAMKTITVDAEARTVSVEPGCTQGEVDTEASRYGLAVPAGIVSTTGIAGLTLGGGHGYLSRQYGLTIDNLIEAEVVLANGSIVMANENEHADLFWALRGGGGNFGVVTRFTFRAHPVAEVYAGPIFYDIAHAGEILRWYRDFLPTAPRKLSITLGIKTVPSTAPFPEEIWGRRICALIVCYNGSEEDGMAAMAAVREATPEPLMDGMMQMPFVAMQGLFDGLLPKGLQWYWKGDFVEEISDAAIADHIAHGSKSPSELSLMHLYPVDGAVHDVDAGETAWGGRTATWSMVIAGIDPDPAKAGALRDWAKGYWEAIHAHNRHGGAYVNFFSEDEDTARVKASYGDNYARLATVKRRYDPENLFRVNQNIDPKDAS</sequence>
<dbReference type="PANTHER" id="PTHR42973:SF39">
    <property type="entry name" value="FAD-BINDING PCMH-TYPE DOMAIN-CONTAINING PROTEIN"/>
    <property type="match status" value="1"/>
</dbReference>
<dbReference type="InterPro" id="IPR016166">
    <property type="entry name" value="FAD-bd_PCMH"/>
</dbReference>
<protein>
    <submittedName>
        <fullName evidence="7">FAD-binding oxidoreductase</fullName>
    </submittedName>
</protein>
<reference evidence="7 8" key="1">
    <citation type="submission" date="2020-08" db="EMBL/GenBank/DDBJ databases">
        <title>Draft genome sequence of Parasphingopyxis sp. GrpM-11.</title>
        <authorList>
            <person name="Oh J."/>
            <person name="Roh D.-H."/>
        </authorList>
    </citation>
    <scope>NUCLEOTIDE SEQUENCE [LARGE SCALE GENOMIC DNA]</scope>
    <source>
        <strain evidence="7 8">GrpM-11</strain>
    </source>
</reference>
<dbReference type="Gene3D" id="3.30.465.10">
    <property type="match status" value="1"/>
</dbReference>
<dbReference type="Gene3D" id="3.40.462.20">
    <property type="match status" value="1"/>
</dbReference>
<dbReference type="Pfam" id="PF08031">
    <property type="entry name" value="BBE"/>
    <property type="match status" value="1"/>
</dbReference>
<evidence type="ECO:0000256" key="1">
    <source>
        <dbReference type="ARBA" id="ARBA00001974"/>
    </source>
</evidence>
<organism evidence="7 8">
    <name type="scientific">Parasphingopyxis marina</name>
    <dbReference type="NCBI Taxonomy" id="2761622"/>
    <lineage>
        <taxon>Bacteria</taxon>
        <taxon>Pseudomonadati</taxon>
        <taxon>Pseudomonadota</taxon>
        <taxon>Alphaproteobacteria</taxon>
        <taxon>Sphingomonadales</taxon>
        <taxon>Sphingomonadaceae</taxon>
        <taxon>Parasphingopyxis</taxon>
    </lineage>
</organism>
<name>A0A842I3V7_9SPHN</name>
<dbReference type="Gene3D" id="3.30.43.10">
    <property type="entry name" value="Uridine Diphospho-n-acetylenolpyruvylglucosamine Reductase, domain 2"/>
    <property type="match status" value="1"/>
</dbReference>
<dbReference type="PROSITE" id="PS51387">
    <property type="entry name" value="FAD_PCMH"/>
    <property type="match status" value="1"/>
</dbReference>
<dbReference type="EMBL" id="JACJVJ010000002">
    <property type="protein sequence ID" value="MBC2778764.1"/>
    <property type="molecule type" value="Genomic_DNA"/>
</dbReference>
<dbReference type="GO" id="GO:0071949">
    <property type="term" value="F:FAD binding"/>
    <property type="evidence" value="ECO:0007669"/>
    <property type="project" value="InterPro"/>
</dbReference>
<dbReference type="RefSeq" id="WP_185801993.1">
    <property type="nucleotide sequence ID" value="NZ_JACJVJ010000002.1"/>
</dbReference>
<comment type="cofactor">
    <cofactor evidence="1">
        <name>FAD</name>
        <dbReference type="ChEBI" id="CHEBI:57692"/>
    </cofactor>
</comment>
<keyword evidence="5" id="KW-0560">Oxidoreductase</keyword>
<accession>A0A842I3V7</accession>
<dbReference type="PANTHER" id="PTHR42973">
    <property type="entry name" value="BINDING OXIDOREDUCTASE, PUTATIVE (AFU_ORTHOLOGUE AFUA_1G17690)-RELATED"/>
    <property type="match status" value="1"/>
</dbReference>
<dbReference type="InterPro" id="IPR012951">
    <property type="entry name" value="BBE"/>
</dbReference>
<evidence type="ECO:0000313" key="7">
    <source>
        <dbReference type="EMBL" id="MBC2778764.1"/>
    </source>
</evidence>
<dbReference type="InterPro" id="IPR050416">
    <property type="entry name" value="FAD-linked_Oxidoreductase"/>
</dbReference>
<keyword evidence="4" id="KW-0274">FAD</keyword>
<dbReference type="InterPro" id="IPR036318">
    <property type="entry name" value="FAD-bd_PCMH-like_sf"/>
</dbReference>
<evidence type="ECO:0000256" key="5">
    <source>
        <dbReference type="ARBA" id="ARBA00023002"/>
    </source>
</evidence>
<dbReference type="Pfam" id="PF01565">
    <property type="entry name" value="FAD_binding_4"/>
    <property type="match status" value="1"/>
</dbReference>
<dbReference type="InterPro" id="IPR006093">
    <property type="entry name" value="Oxy_OxRdtase_FAD_BS"/>
</dbReference>
<evidence type="ECO:0000256" key="4">
    <source>
        <dbReference type="ARBA" id="ARBA00022827"/>
    </source>
</evidence>
<comment type="similarity">
    <text evidence="2">Belongs to the oxygen-dependent FAD-linked oxidoreductase family.</text>
</comment>
<keyword evidence="3" id="KW-0285">Flavoprotein</keyword>
<dbReference type="AlphaFoldDB" id="A0A842I3V7"/>
<evidence type="ECO:0000256" key="2">
    <source>
        <dbReference type="ARBA" id="ARBA00005466"/>
    </source>
</evidence>